<sequence length="1259" mass="139835">MTVIRSLLSPAGYSPPPVRRNARPEAGELRGRSYLSYLVLDRTRRGELPQALELFLQLQRSGWSADEFALASLLNSCSALPGVRRLGEQLHAKSVRAGLSSERGVRTSLVAMYSAAGRLVDARQVFDEVPMIEEADVPTWNAVISAYAFHGSFLDCFLLFRAMLELAHLVPTDATFAILISACVASQQVAIGKVIHAMALKNQSLDATKTLNSLISMYAKLGFWGDAMKVFDAMCPKDVVSWNAIISGLEQNGEFEAAISIFRRMSVSPNRITCLSLLSAIASVPSLRLGKEVHAWLIRSGLNSETAIGNSLIAMYGKCSDDVQKGRLIFEMLPCPDVISWNSMLSGYAQNGEFISFYKVFEEMQSSGSSPDLHTLTILLCALSPDSLVSCKLGREIHGYLLRREAELPVSLSVCNALLTMYSNFGRICDAEKVFKGLNELDSFTFNSMIDGLSNNDLCHDAMALFVEMHRQGFPLESSTLSIVLTVCSKMVSVELGKQLHAFAVKQCLHASIVSQSGSLSVDNALVSMYSKCGSLNDAIRVFQRMEKRDVVSWTAMITGCAQHGAANGSFEFFGEMRNSGIYPNSITYLGLLTACAHAGLVEEGKQYFGLLIKECKCQPSIEHYACMVDLFGRSGQFQQSEAMVQLATSRMKQNSESCLRLWKVLLGACHSHRQLDLGISIGSRILDSNPDDETTHVLLSNLYAAFGLWHDAISIRRLMKEKGLKKEAGCSWVETGNRKHVFVAADDFHENRKEIYEKLDELDNKCRRIGYVPATKYVLHDVDKLQKEAILRNHSERLAVSFALLSSAKTKGVVRVIKNLRVCEDCHNWMKFASKLHYKRIEEFRHHINAAESAGSTTSSSAKPIVCSDKVKKIHVVFKSFLMEATGFYHDLILKIRVKYDLPLSFFNERTDSEIVLTKDEKKLAEMKKGLMSCHRCLIYLGDLARYKGLYGEGDSVGCDFAAAASYYMQATCMRPSNVSDKYEDLNAFRLSTFDIFNPQHVSSAGGWMTHAHPFSVPFDGAPTSTVSNVSLNLHPSIDPIMQLPLQHFNPSLRWFAKQDEFLSDGLRNMNTNGNLYMNSQMLQECSSNLQQNTLLPGVCFPAILNANSAHSSQTKSSEIFFSSPLDALLHSGAASDGRTLKHSAPLPSLRKDYVNRPVSQLGPPPGFGHIPSKQQEEAIANSYPREQQPELDDYSWLDGYQSSSFKSIGTDSSKPAQTIDGQKWQDLQVFKQLKALTRQKLEQSSQQHTLLPERRQA</sequence>
<feature type="repeat" description="PPR" evidence="2">
    <location>
        <begin position="442"/>
        <end position="476"/>
    </location>
</feature>
<feature type="repeat" description="PPR" evidence="2">
    <location>
        <begin position="550"/>
        <end position="584"/>
    </location>
</feature>
<dbReference type="GO" id="GO:0008270">
    <property type="term" value="F:zinc ion binding"/>
    <property type="evidence" value="ECO:0007669"/>
    <property type="project" value="InterPro"/>
</dbReference>
<keyword evidence="1" id="KW-0677">Repeat</keyword>
<evidence type="ECO:0000313" key="5">
    <source>
        <dbReference type="EMBL" id="KAG6537158.1"/>
    </source>
</evidence>
<dbReference type="Pfam" id="PF01535">
    <property type="entry name" value="PPR"/>
    <property type="match status" value="3"/>
</dbReference>
<dbReference type="GO" id="GO:0009451">
    <property type="term" value="P:RNA modification"/>
    <property type="evidence" value="ECO:0007669"/>
    <property type="project" value="InterPro"/>
</dbReference>
<reference evidence="5 6" key="1">
    <citation type="submission" date="2020-08" db="EMBL/GenBank/DDBJ databases">
        <title>Plant Genome Project.</title>
        <authorList>
            <person name="Zhang R.-G."/>
        </authorList>
    </citation>
    <scope>NUCLEOTIDE SEQUENCE [LARGE SCALE GENOMIC DNA]</scope>
    <source>
        <tissue evidence="5">Rhizome</tissue>
    </source>
</reference>
<keyword evidence="6" id="KW-1185">Reference proteome</keyword>
<dbReference type="GO" id="GO:0099402">
    <property type="term" value="P:plant organ development"/>
    <property type="evidence" value="ECO:0007669"/>
    <property type="project" value="UniProtKB-ARBA"/>
</dbReference>
<evidence type="ECO:0000256" key="1">
    <source>
        <dbReference type="ARBA" id="ARBA00022737"/>
    </source>
</evidence>
<protein>
    <recommendedName>
        <fullName evidence="4">DYW domain-containing protein</fullName>
    </recommendedName>
</protein>
<dbReference type="Gene3D" id="1.25.40.10">
    <property type="entry name" value="Tetratricopeptide repeat domain"/>
    <property type="match status" value="5"/>
</dbReference>
<dbReference type="PANTHER" id="PTHR47926:SF522">
    <property type="entry name" value="TETRATRICOPEPTIDE REPEAT-LIKE SUPERFAMILY PROTEIN"/>
    <property type="match status" value="1"/>
</dbReference>
<evidence type="ECO:0000256" key="3">
    <source>
        <dbReference type="SAM" id="MobiDB-lite"/>
    </source>
</evidence>
<evidence type="ECO:0000313" key="6">
    <source>
        <dbReference type="Proteomes" id="UP000734854"/>
    </source>
</evidence>
<feature type="region of interest" description="Disordered" evidence="3">
    <location>
        <begin position="1153"/>
        <end position="1174"/>
    </location>
</feature>
<feature type="repeat" description="PPR" evidence="2">
    <location>
        <begin position="337"/>
        <end position="371"/>
    </location>
</feature>
<dbReference type="FunFam" id="1.25.40.10:FF:000158">
    <property type="entry name" value="pentatricopeptide repeat-containing protein At2g33680"/>
    <property type="match status" value="1"/>
</dbReference>
<dbReference type="AlphaFoldDB" id="A0A8J5IPV7"/>
<dbReference type="Pfam" id="PF14432">
    <property type="entry name" value="DYW_deaminase"/>
    <property type="match status" value="1"/>
</dbReference>
<dbReference type="SUPFAM" id="SSF48452">
    <property type="entry name" value="TPR-like"/>
    <property type="match status" value="1"/>
</dbReference>
<dbReference type="InterPro" id="IPR046848">
    <property type="entry name" value="E_motif"/>
</dbReference>
<evidence type="ECO:0000259" key="4">
    <source>
        <dbReference type="Pfam" id="PF14432"/>
    </source>
</evidence>
<dbReference type="Proteomes" id="UP000734854">
    <property type="component" value="Unassembled WGS sequence"/>
</dbReference>
<feature type="repeat" description="PPR" evidence="2">
    <location>
        <begin position="519"/>
        <end position="549"/>
    </location>
</feature>
<dbReference type="EMBL" id="JACMSC010000001">
    <property type="protein sequence ID" value="KAG6537158.1"/>
    <property type="molecule type" value="Genomic_DNA"/>
</dbReference>
<dbReference type="Pfam" id="PF13041">
    <property type="entry name" value="PPR_2"/>
    <property type="match status" value="3"/>
</dbReference>
<dbReference type="InterPro" id="IPR046960">
    <property type="entry name" value="PPR_At4g14850-like_plant"/>
</dbReference>
<dbReference type="GO" id="GO:0003723">
    <property type="term" value="F:RNA binding"/>
    <property type="evidence" value="ECO:0007669"/>
    <property type="project" value="InterPro"/>
</dbReference>
<proteinExistence type="predicted"/>
<dbReference type="InterPro" id="IPR011990">
    <property type="entry name" value="TPR-like_helical_dom_sf"/>
</dbReference>
<dbReference type="Pfam" id="PF20431">
    <property type="entry name" value="E_motif"/>
    <property type="match status" value="1"/>
</dbReference>
<gene>
    <name evidence="5" type="ORF">ZIOFF_002243</name>
</gene>
<dbReference type="PANTHER" id="PTHR47926">
    <property type="entry name" value="PENTATRICOPEPTIDE REPEAT-CONTAINING PROTEIN"/>
    <property type="match status" value="1"/>
</dbReference>
<comment type="caution">
    <text evidence="5">The sequence shown here is derived from an EMBL/GenBank/DDBJ whole genome shotgun (WGS) entry which is preliminary data.</text>
</comment>
<evidence type="ECO:0000256" key="2">
    <source>
        <dbReference type="PROSITE-ProRule" id="PRU00708"/>
    </source>
</evidence>
<dbReference type="NCBIfam" id="TIGR00756">
    <property type="entry name" value="PPR"/>
    <property type="match status" value="6"/>
</dbReference>
<dbReference type="PROSITE" id="PS51375">
    <property type="entry name" value="PPR"/>
    <property type="match status" value="5"/>
</dbReference>
<organism evidence="5 6">
    <name type="scientific">Zingiber officinale</name>
    <name type="common">Ginger</name>
    <name type="synonym">Amomum zingiber</name>
    <dbReference type="NCBI Taxonomy" id="94328"/>
    <lineage>
        <taxon>Eukaryota</taxon>
        <taxon>Viridiplantae</taxon>
        <taxon>Streptophyta</taxon>
        <taxon>Embryophyta</taxon>
        <taxon>Tracheophyta</taxon>
        <taxon>Spermatophyta</taxon>
        <taxon>Magnoliopsida</taxon>
        <taxon>Liliopsida</taxon>
        <taxon>Zingiberales</taxon>
        <taxon>Zingiberaceae</taxon>
        <taxon>Zingiber</taxon>
    </lineage>
</organism>
<feature type="domain" description="DYW" evidence="4">
    <location>
        <begin position="771"/>
        <end position="842"/>
    </location>
</feature>
<dbReference type="InterPro" id="IPR032867">
    <property type="entry name" value="DYW_dom"/>
</dbReference>
<name>A0A8J5IPV7_ZINOF</name>
<dbReference type="InterPro" id="IPR002885">
    <property type="entry name" value="PPR_rpt"/>
</dbReference>
<accession>A0A8J5IPV7</accession>
<feature type="repeat" description="PPR" evidence="2">
    <location>
        <begin position="238"/>
        <end position="268"/>
    </location>
</feature>